<accession>A0ABW3QGU1</accession>
<keyword evidence="2" id="KW-0812">Transmembrane</keyword>
<feature type="compositionally biased region" description="Low complexity" evidence="1">
    <location>
        <begin position="33"/>
        <end position="49"/>
    </location>
</feature>
<comment type="caution">
    <text evidence="3">The sequence shown here is derived from an EMBL/GenBank/DDBJ whole genome shotgun (WGS) entry which is preliminary data.</text>
</comment>
<evidence type="ECO:0000313" key="4">
    <source>
        <dbReference type="Proteomes" id="UP001597168"/>
    </source>
</evidence>
<proteinExistence type="predicted"/>
<name>A0ABW3QGU1_9PSEU</name>
<evidence type="ECO:0000256" key="1">
    <source>
        <dbReference type="SAM" id="MobiDB-lite"/>
    </source>
</evidence>
<protein>
    <submittedName>
        <fullName evidence="3">Uncharacterized protein</fullName>
    </submittedName>
</protein>
<dbReference type="Proteomes" id="UP001597168">
    <property type="component" value="Unassembled WGS sequence"/>
</dbReference>
<feature type="compositionally biased region" description="Pro residues" evidence="1">
    <location>
        <begin position="9"/>
        <end position="32"/>
    </location>
</feature>
<keyword evidence="4" id="KW-1185">Reference proteome</keyword>
<sequence length="168" mass="18701">MDFDQNPTNRPPQAPTPHPAPMPQPQQYPYPDPQQQQQYPYPDPQQQYPYPGPQHQPYPVHQHPYYPGPPPQPAPPARTSFGRCMLGALVWVGATVVLIVATAGAPSSGYAAGQVLGRMLFPWLLASFITWLFLRRRQAAFWLATLVALPSFTVLLFLFAAAQLANRA</sequence>
<keyword evidence="2" id="KW-0472">Membrane</keyword>
<evidence type="ECO:0000256" key="2">
    <source>
        <dbReference type="SAM" id="Phobius"/>
    </source>
</evidence>
<feature type="region of interest" description="Disordered" evidence="1">
    <location>
        <begin position="1"/>
        <end position="54"/>
    </location>
</feature>
<keyword evidence="2" id="KW-1133">Transmembrane helix</keyword>
<reference evidence="4" key="1">
    <citation type="journal article" date="2019" name="Int. J. Syst. Evol. Microbiol.">
        <title>The Global Catalogue of Microorganisms (GCM) 10K type strain sequencing project: providing services to taxonomists for standard genome sequencing and annotation.</title>
        <authorList>
            <consortium name="The Broad Institute Genomics Platform"/>
            <consortium name="The Broad Institute Genome Sequencing Center for Infectious Disease"/>
            <person name="Wu L."/>
            <person name="Ma J."/>
        </authorList>
    </citation>
    <scope>NUCLEOTIDE SEQUENCE [LARGE SCALE GENOMIC DNA]</scope>
    <source>
        <strain evidence="4">CCUG 60214</strain>
    </source>
</reference>
<feature type="transmembrane region" description="Helical" evidence="2">
    <location>
        <begin position="84"/>
        <end position="103"/>
    </location>
</feature>
<evidence type="ECO:0000313" key="3">
    <source>
        <dbReference type="EMBL" id="MFD1146439.1"/>
    </source>
</evidence>
<dbReference type="RefSeq" id="WP_380720192.1">
    <property type="nucleotide sequence ID" value="NZ_JBHTLK010000013.1"/>
</dbReference>
<gene>
    <name evidence="3" type="ORF">ACFQ3T_04815</name>
</gene>
<feature type="transmembrane region" description="Helical" evidence="2">
    <location>
        <begin position="115"/>
        <end position="134"/>
    </location>
</feature>
<organism evidence="3 4">
    <name type="scientific">Saccharothrix hoggarensis</name>
    <dbReference type="NCBI Taxonomy" id="913853"/>
    <lineage>
        <taxon>Bacteria</taxon>
        <taxon>Bacillati</taxon>
        <taxon>Actinomycetota</taxon>
        <taxon>Actinomycetes</taxon>
        <taxon>Pseudonocardiales</taxon>
        <taxon>Pseudonocardiaceae</taxon>
        <taxon>Saccharothrix</taxon>
    </lineage>
</organism>
<feature type="transmembrane region" description="Helical" evidence="2">
    <location>
        <begin position="141"/>
        <end position="165"/>
    </location>
</feature>
<dbReference type="EMBL" id="JBHTLK010000013">
    <property type="protein sequence ID" value="MFD1146439.1"/>
    <property type="molecule type" value="Genomic_DNA"/>
</dbReference>
<dbReference type="SUPFAM" id="SSF81995">
    <property type="entry name" value="beta-sandwich domain of Sec23/24"/>
    <property type="match status" value="1"/>
</dbReference>